<dbReference type="GO" id="GO:0016853">
    <property type="term" value="F:isomerase activity"/>
    <property type="evidence" value="ECO:0007669"/>
    <property type="project" value="UniProtKB-KW"/>
</dbReference>
<dbReference type="Pfam" id="PF01261">
    <property type="entry name" value="AP_endonuc_2"/>
    <property type="match status" value="1"/>
</dbReference>
<dbReference type="KEGG" id="add:HUW48_07540"/>
<organism evidence="2 3">
    <name type="scientific">Adhaeribacter radiodurans</name>
    <dbReference type="NCBI Taxonomy" id="2745197"/>
    <lineage>
        <taxon>Bacteria</taxon>
        <taxon>Pseudomonadati</taxon>
        <taxon>Bacteroidota</taxon>
        <taxon>Cytophagia</taxon>
        <taxon>Cytophagales</taxon>
        <taxon>Hymenobacteraceae</taxon>
        <taxon>Adhaeribacter</taxon>
    </lineage>
</organism>
<name>A0A7L7L551_9BACT</name>
<dbReference type="RefSeq" id="WP_182415093.1">
    <property type="nucleotide sequence ID" value="NZ_CP055153.1"/>
</dbReference>
<keyword evidence="2" id="KW-0413">Isomerase</keyword>
<dbReference type="Gene3D" id="3.20.20.150">
    <property type="entry name" value="Divalent-metal-dependent TIM barrel enzymes"/>
    <property type="match status" value="1"/>
</dbReference>
<dbReference type="PANTHER" id="PTHR12110">
    <property type="entry name" value="HYDROXYPYRUVATE ISOMERASE"/>
    <property type="match status" value="1"/>
</dbReference>
<dbReference type="Proteomes" id="UP000514509">
    <property type="component" value="Chromosome"/>
</dbReference>
<reference evidence="2 3" key="1">
    <citation type="submission" date="2020-08" db="EMBL/GenBank/DDBJ databases">
        <title>Adhaeribacter dokdonensis sp. nov., isolated from the rhizosphere of Elymus tsukushiensis, a plant native to the Dokdo Islands, Republic of Korea.</title>
        <authorList>
            <person name="Ghim S.Y."/>
        </authorList>
    </citation>
    <scope>NUCLEOTIDE SEQUENCE [LARGE SCALE GENOMIC DNA]</scope>
    <source>
        <strain evidence="2 3">KUDC8001</strain>
    </source>
</reference>
<sequence length="288" mass="31919">MTLYSRRDVLRTSAYLSGLGLLHALDLFAISKTKQFKIGACDWSINQMGKPEAFAVAKQIGLDGVQVSLGTAANNMQLRQPEKQQQYRQAARQAGLAIGGLAIGELNNVPYKSAPETEQWVSDAMTVARNLGVKVILLAFFEKGDLLKDSSGQQEVIRRLRKVVPQAEKAGVILGIESWLSARESKDLVDAVNSKNVRVYYDVANSTQMGYNIYDEIRWLGKEYICEIHAKENGSLLGQGKIDFKAVRRALDAIGYTGWIQIEGAVPPKQAMLESYQANNKFIRSIFS</sequence>
<dbReference type="SUPFAM" id="SSF51658">
    <property type="entry name" value="Xylose isomerase-like"/>
    <property type="match status" value="1"/>
</dbReference>
<dbReference type="InterPro" id="IPR013022">
    <property type="entry name" value="Xyl_isomerase-like_TIM-brl"/>
</dbReference>
<dbReference type="AlphaFoldDB" id="A0A7L7L551"/>
<feature type="domain" description="Xylose isomerase-like TIM barrel" evidence="1">
    <location>
        <begin position="54"/>
        <end position="272"/>
    </location>
</feature>
<protein>
    <submittedName>
        <fullName evidence="2">Sugar phosphate isomerase/epimerase</fullName>
    </submittedName>
</protein>
<evidence type="ECO:0000259" key="1">
    <source>
        <dbReference type="Pfam" id="PF01261"/>
    </source>
</evidence>
<dbReference type="PANTHER" id="PTHR12110:SF53">
    <property type="entry name" value="BLR5974 PROTEIN"/>
    <property type="match status" value="1"/>
</dbReference>
<evidence type="ECO:0000313" key="3">
    <source>
        <dbReference type="Proteomes" id="UP000514509"/>
    </source>
</evidence>
<gene>
    <name evidence="2" type="ORF">HUW48_07540</name>
</gene>
<dbReference type="InterPro" id="IPR036237">
    <property type="entry name" value="Xyl_isomerase-like_sf"/>
</dbReference>
<proteinExistence type="predicted"/>
<evidence type="ECO:0000313" key="2">
    <source>
        <dbReference type="EMBL" id="QMU27903.1"/>
    </source>
</evidence>
<dbReference type="EMBL" id="CP055153">
    <property type="protein sequence ID" value="QMU27903.1"/>
    <property type="molecule type" value="Genomic_DNA"/>
</dbReference>
<accession>A0A7L7L551</accession>
<keyword evidence="3" id="KW-1185">Reference proteome</keyword>
<dbReference type="InterPro" id="IPR050312">
    <property type="entry name" value="IolE/XylAMocC-like"/>
</dbReference>